<organism evidence="1 2">
    <name type="scientific">Sediminibacterium goheungense</name>
    <dbReference type="NCBI Taxonomy" id="1086393"/>
    <lineage>
        <taxon>Bacteria</taxon>
        <taxon>Pseudomonadati</taxon>
        <taxon>Bacteroidota</taxon>
        <taxon>Chitinophagia</taxon>
        <taxon>Chitinophagales</taxon>
        <taxon>Chitinophagaceae</taxon>
        <taxon>Sediminibacterium</taxon>
    </lineage>
</organism>
<dbReference type="AlphaFoldDB" id="A0A4R6IWV2"/>
<dbReference type="Proteomes" id="UP000295741">
    <property type="component" value="Unassembled WGS sequence"/>
</dbReference>
<evidence type="ECO:0000313" key="2">
    <source>
        <dbReference type="Proteomes" id="UP000295741"/>
    </source>
</evidence>
<dbReference type="EMBL" id="SNWP01000011">
    <property type="protein sequence ID" value="TDO27210.1"/>
    <property type="molecule type" value="Genomic_DNA"/>
</dbReference>
<gene>
    <name evidence="1" type="ORF">BC659_2531</name>
</gene>
<comment type="caution">
    <text evidence="1">The sequence shown here is derived from an EMBL/GenBank/DDBJ whole genome shotgun (WGS) entry which is preliminary data.</text>
</comment>
<protein>
    <submittedName>
        <fullName evidence="1">Uncharacterized protein</fullName>
    </submittedName>
</protein>
<name>A0A4R6IWV2_9BACT</name>
<accession>A0A4R6IWV2</accession>
<sequence>MMNLGNQCFLATTNPEGEQTYRKSIKKAHPVSQMSLKYVERCTVVESNFTLTYLFPPEAGSDLAPSYR</sequence>
<reference evidence="1 2" key="1">
    <citation type="submission" date="2019-03" db="EMBL/GenBank/DDBJ databases">
        <title>Genomic Encyclopedia of Archaeal and Bacterial Type Strains, Phase II (KMG-II): from individual species to whole genera.</title>
        <authorList>
            <person name="Goeker M."/>
        </authorList>
    </citation>
    <scope>NUCLEOTIDE SEQUENCE [LARGE SCALE GENOMIC DNA]</scope>
    <source>
        <strain evidence="1 2">DSM 28323</strain>
    </source>
</reference>
<keyword evidence="2" id="KW-1185">Reference proteome</keyword>
<evidence type="ECO:0000313" key="1">
    <source>
        <dbReference type="EMBL" id="TDO27210.1"/>
    </source>
</evidence>
<proteinExistence type="predicted"/>